<proteinExistence type="predicted"/>
<dbReference type="RefSeq" id="WP_204515878.1">
    <property type="nucleotide sequence ID" value="NZ_JAFBCP010000001.1"/>
</dbReference>
<protein>
    <submittedName>
        <fullName evidence="2">Uncharacterized protein</fullName>
    </submittedName>
</protein>
<dbReference type="EMBL" id="JAFBCP010000001">
    <property type="protein sequence ID" value="MBM7817342.1"/>
    <property type="molecule type" value="Genomic_DNA"/>
</dbReference>
<comment type="caution">
    <text evidence="2">The sequence shown here is derived from an EMBL/GenBank/DDBJ whole genome shotgun (WGS) entry which is preliminary data.</text>
</comment>
<feature type="transmembrane region" description="Helical" evidence="1">
    <location>
        <begin position="7"/>
        <end position="30"/>
    </location>
</feature>
<name>A0ABS2SM42_9MICO</name>
<feature type="transmembrane region" description="Helical" evidence="1">
    <location>
        <begin position="36"/>
        <end position="56"/>
    </location>
</feature>
<dbReference type="Proteomes" id="UP000809290">
    <property type="component" value="Unassembled WGS sequence"/>
</dbReference>
<keyword evidence="3" id="KW-1185">Reference proteome</keyword>
<evidence type="ECO:0000313" key="2">
    <source>
        <dbReference type="EMBL" id="MBM7817342.1"/>
    </source>
</evidence>
<reference evidence="2 3" key="1">
    <citation type="submission" date="2021-01" db="EMBL/GenBank/DDBJ databases">
        <title>Sequencing the genomes of 1000 actinobacteria strains.</title>
        <authorList>
            <person name="Klenk H.-P."/>
        </authorList>
    </citation>
    <scope>NUCLEOTIDE SEQUENCE [LARGE SCALE GENOMIC DNA]</scope>
    <source>
        <strain evidence="2 3">DSM 13657</strain>
    </source>
</reference>
<sequence length="229" mass="25636">MRRFGDFLVNSWAATLILAVAVVALILFLIPPLHSVAWIIGLILVVITALGVVGLAHEWSATQARIDRLGDELTQAYEQSNRVQLSQVEHEPQNPDAESAARIRSLFPQDTGLVQELRVSQVASLSTESLRTLETFLTQNEHASFINRDAHYAFMDLFRTGSALRDWVKQEMAPDEHNSAELVVKPGDTREGGWHEFSRAQNDGENVAHNFVQARSTFERVVFENSLDS</sequence>
<accession>A0ABS2SM42</accession>
<keyword evidence="1" id="KW-0812">Transmembrane</keyword>
<evidence type="ECO:0000313" key="3">
    <source>
        <dbReference type="Proteomes" id="UP000809290"/>
    </source>
</evidence>
<keyword evidence="1" id="KW-1133">Transmembrane helix</keyword>
<gene>
    <name evidence="2" type="ORF">JOE56_002036</name>
</gene>
<organism evidence="2 3">
    <name type="scientific">Brevibacterium paucivorans</name>
    <dbReference type="NCBI Taxonomy" id="170994"/>
    <lineage>
        <taxon>Bacteria</taxon>
        <taxon>Bacillati</taxon>
        <taxon>Actinomycetota</taxon>
        <taxon>Actinomycetes</taxon>
        <taxon>Micrococcales</taxon>
        <taxon>Brevibacteriaceae</taxon>
        <taxon>Brevibacterium</taxon>
    </lineage>
</organism>
<evidence type="ECO:0000256" key="1">
    <source>
        <dbReference type="SAM" id="Phobius"/>
    </source>
</evidence>
<keyword evidence="1" id="KW-0472">Membrane</keyword>